<accession>A0A8I5YJH8</accession>
<dbReference type="GeneTree" id="ENSGT00520000056310"/>
<proteinExistence type="predicted"/>
<evidence type="ECO:0000256" key="1">
    <source>
        <dbReference type="SAM" id="MobiDB-lite"/>
    </source>
</evidence>
<feature type="region of interest" description="Disordered" evidence="1">
    <location>
        <begin position="138"/>
        <end position="188"/>
    </location>
</feature>
<dbReference type="Proteomes" id="UP000001595">
    <property type="component" value="Unplaced"/>
</dbReference>
<organism evidence="2 3">
    <name type="scientific">Pongo abelii</name>
    <name type="common">Sumatran orangutan</name>
    <name type="synonym">Pongo pygmaeus abelii</name>
    <dbReference type="NCBI Taxonomy" id="9601"/>
    <lineage>
        <taxon>Eukaryota</taxon>
        <taxon>Metazoa</taxon>
        <taxon>Chordata</taxon>
        <taxon>Craniata</taxon>
        <taxon>Vertebrata</taxon>
        <taxon>Euteleostomi</taxon>
        <taxon>Mammalia</taxon>
        <taxon>Eutheria</taxon>
        <taxon>Euarchontoglires</taxon>
        <taxon>Primates</taxon>
        <taxon>Haplorrhini</taxon>
        <taxon>Catarrhini</taxon>
        <taxon>Hominidae</taxon>
        <taxon>Pongo</taxon>
    </lineage>
</organism>
<feature type="compositionally biased region" description="Basic and acidic residues" evidence="1">
    <location>
        <begin position="1"/>
        <end position="18"/>
    </location>
</feature>
<dbReference type="PANTHER" id="PTHR15880">
    <property type="entry name" value="ASPARTATE-RICH PROTEIN 1"/>
    <property type="match status" value="1"/>
</dbReference>
<keyword evidence="3" id="KW-1185">Reference proteome</keyword>
<evidence type="ECO:0000313" key="2">
    <source>
        <dbReference type="Ensembl" id="ENSPPYP00000025819.1"/>
    </source>
</evidence>
<name>A0A8I5YJH8_PONAB</name>
<dbReference type="Ensembl" id="ENSPPYT00000046829.1">
    <property type="protein sequence ID" value="ENSPPYP00000025819.1"/>
    <property type="gene ID" value="ENSPPYG00000032319.1"/>
</dbReference>
<dbReference type="InterPro" id="IPR042865">
    <property type="entry name" value="DRICH1-like"/>
</dbReference>
<feature type="region of interest" description="Disordered" evidence="1">
    <location>
        <begin position="1"/>
        <end position="57"/>
    </location>
</feature>
<dbReference type="PANTHER" id="PTHR15880:SF0">
    <property type="entry name" value="ASPARTATE-RICH PROTEIN 1"/>
    <property type="match status" value="1"/>
</dbReference>
<reference evidence="2" key="1">
    <citation type="submission" date="2025-08" db="UniProtKB">
        <authorList>
            <consortium name="Ensembl"/>
        </authorList>
    </citation>
    <scope>IDENTIFICATION</scope>
</reference>
<evidence type="ECO:0000313" key="3">
    <source>
        <dbReference type="Proteomes" id="UP000001595"/>
    </source>
</evidence>
<dbReference type="AlphaFoldDB" id="A0A8I5YJH8"/>
<protein>
    <submittedName>
        <fullName evidence="2">Uncharacterized protein</fullName>
    </submittedName>
</protein>
<reference evidence="2" key="2">
    <citation type="submission" date="2025-09" db="UniProtKB">
        <authorList>
            <consortium name="Ensembl"/>
        </authorList>
    </citation>
    <scope>IDENTIFICATION</scope>
</reference>
<sequence length="201" mass="22399">EKGEEVRTKGSPPEDRLSLKFLPPSEEDDDAKILPSPVQGSSEDNLNLVCPPRSEDYDGDDIEAQLLQLPVLGSSEDKLSLVCLPPSDVDDLDDDVAEAQILPSPVQAWPEDRLFLRRSPRCKDEEDDDDDLDAHITAQKENDLTLESLSDEEIPPVETRSKDGPFLRCSPRCKDEEDDDDDLDAHVRPPFFLSSTAMLLS</sequence>